<evidence type="ECO:0000259" key="2">
    <source>
        <dbReference type="PROSITE" id="PS50943"/>
    </source>
</evidence>
<dbReference type="PROSITE" id="PS50943">
    <property type="entry name" value="HTH_CROC1"/>
    <property type="match status" value="1"/>
</dbReference>
<dbReference type="Proteomes" id="UP001596500">
    <property type="component" value="Unassembled WGS sequence"/>
</dbReference>
<evidence type="ECO:0000256" key="1">
    <source>
        <dbReference type="ARBA" id="ARBA00023125"/>
    </source>
</evidence>
<keyword evidence="4" id="KW-1185">Reference proteome</keyword>
<keyword evidence="1" id="KW-0238">DNA-binding</keyword>
<proteinExistence type="predicted"/>
<dbReference type="SUPFAM" id="SSF47413">
    <property type="entry name" value="lambda repressor-like DNA-binding domains"/>
    <property type="match status" value="1"/>
</dbReference>
<dbReference type="Pfam" id="PF01381">
    <property type="entry name" value="HTH_3"/>
    <property type="match status" value="1"/>
</dbReference>
<gene>
    <name evidence="3" type="ORF">ACFQNG_20645</name>
</gene>
<evidence type="ECO:0000313" key="3">
    <source>
        <dbReference type="EMBL" id="MFC7443471.1"/>
    </source>
</evidence>
<dbReference type="RefSeq" id="WP_379867802.1">
    <property type="nucleotide sequence ID" value="NZ_JBHTBW010000087.1"/>
</dbReference>
<evidence type="ECO:0000313" key="4">
    <source>
        <dbReference type="Proteomes" id="UP001596500"/>
    </source>
</evidence>
<dbReference type="SMART" id="SM00530">
    <property type="entry name" value="HTH_XRE"/>
    <property type="match status" value="1"/>
</dbReference>
<dbReference type="EMBL" id="JBHTBW010000087">
    <property type="protein sequence ID" value="MFC7443471.1"/>
    <property type="molecule type" value="Genomic_DNA"/>
</dbReference>
<accession>A0ABW2RQY2</accession>
<reference evidence="4" key="1">
    <citation type="journal article" date="2019" name="Int. J. Syst. Evol. Microbiol.">
        <title>The Global Catalogue of Microorganisms (GCM) 10K type strain sequencing project: providing services to taxonomists for standard genome sequencing and annotation.</title>
        <authorList>
            <consortium name="The Broad Institute Genomics Platform"/>
            <consortium name="The Broad Institute Genome Sequencing Center for Infectious Disease"/>
            <person name="Wu L."/>
            <person name="Ma J."/>
        </authorList>
    </citation>
    <scope>NUCLEOTIDE SEQUENCE [LARGE SCALE GENOMIC DNA]</scope>
    <source>
        <strain evidence="4">CGMCC 1.12942</strain>
    </source>
</reference>
<dbReference type="InterPro" id="IPR010982">
    <property type="entry name" value="Lambda_DNA-bd_dom_sf"/>
</dbReference>
<dbReference type="Gene3D" id="1.10.260.40">
    <property type="entry name" value="lambda repressor-like DNA-binding domains"/>
    <property type="match status" value="1"/>
</dbReference>
<dbReference type="CDD" id="cd00093">
    <property type="entry name" value="HTH_XRE"/>
    <property type="match status" value="1"/>
</dbReference>
<sequence>MTLGERLKQLREKRGLSQIEVSKRTGIPNHSLSNYERDQRTPPIESQRILADFYHVSLDYLVNGVRNIPKQTLDEYLDDYLENNQEIIFDGMRLSEEDVEYLINNFKLFVSMKKTRQKEA</sequence>
<dbReference type="PANTHER" id="PTHR46558:SF11">
    <property type="entry name" value="HTH-TYPE TRANSCRIPTIONAL REGULATOR XRE"/>
    <property type="match status" value="1"/>
</dbReference>
<feature type="domain" description="HTH cro/C1-type" evidence="2">
    <location>
        <begin position="7"/>
        <end position="61"/>
    </location>
</feature>
<comment type="caution">
    <text evidence="3">The sequence shown here is derived from an EMBL/GenBank/DDBJ whole genome shotgun (WGS) entry which is preliminary data.</text>
</comment>
<protein>
    <submittedName>
        <fullName evidence="3">Helix-turn-helix domain-containing protein</fullName>
    </submittedName>
</protein>
<dbReference type="InterPro" id="IPR001387">
    <property type="entry name" value="Cro/C1-type_HTH"/>
</dbReference>
<organism evidence="3 4">
    <name type="scientific">Laceyella putida</name>
    <dbReference type="NCBI Taxonomy" id="110101"/>
    <lineage>
        <taxon>Bacteria</taxon>
        <taxon>Bacillati</taxon>
        <taxon>Bacillota</taxon>
        <taxon>Bacilli</taxon>
        <taxon>Bacillales</taxon>
        <taxon>Thermoactinomycetaceae</taxon>
        <taxon>Laceyella</taxon>
    </lineage>
</organism>
<dbReference type="PANTHER" id="PTHR46558">
    <property type="entry name" value="TRACRIPTIONAL REGULATORY PROTEIN-RELATED-RELATED"/>
    <property type="match status" value="1"/>
</dbReference>
<name>A0ABW2RQY2_9BACL</name>